<dbReference type="CDD" id="cd06899">
    <property type="entry name" value="lectin_legume_LecRK_Arcelin_ConA"/>
    <property type="match status" value="1"/>
</dbReference>
<evidence type="ECO:0000256" key="2">
    <source>
        <dbReference type="ARBA" id="ARBA00022734"/>
    </source>
</evidence>
<dbReference type="PANTHER" id="PTHR32401">
    <property type="entry name" value="CONCANAVALIN A-LIKE LECTIN FAMILY PROTEIN"/>
    <property type="match status" value="1"/>
</dbReference>
<dbReference type="InterPro" id="IPR019825">
    <property type="entry name" value="Lectin_legB_Mn/Ca_BS"/>
</dbReference>
<dbReference type="SUPFAM" id="SSF49899">
    <property type="entry name" value="Concanavalin A-like lectins/glucanases"/>
    <property type="match status" value="1"/>
</dbReference>
<dbReference type="InterPro" id="IPR050258">
    <property type="entry name" value="Leguminous_Lectin"/>
</dbReference>
<evidence type="ECO:0000256" key="3">
    <source>
        <dbReference type="SAM" id="SignalP"/>
    </source>
</evidence>
<sequence>MALSISISCHHLFALISFLLLFPYAKPLSFNFTNFSPNMPEIHFEGDSFSSNNVLQLTKNDAIDSLKGSIGRASYNQPVRLWDASNRKLTDFTTHFSFIMRAVNQSEYGDGISFFMAPFDSTIPQNSSDGFLALFNGNSGSNNNSSNNNIVAVEFDSFQNDWDPSDDHVGININSIKSVKTVLWRSSIKDGSTANAWGLVYLLVD</sequence>
<dbReference type="Proteomes" id="UP000187203">
    <property type="component" value="Unassembled WGS sequence"/>
</dbReference>
<dbReference type="InterPro" id="IPR001220">
    <property type="entry name" value="Legume_lectin_dom"/>
</dbReference>
<dbReference type="GO" id="GO:0030246">
    <property type="term" value="F:carbohydrate binding"/>
    <property type="evidence" value="ECO:0007669"/>
    <property type="project" value="UniProtKB-KW"/>
</dbReference>
<gene>
    <name evidence="5" type="ORF">COLO4_11700</name>
</gene>
<comment type="similarity">
    <text evidence="1">Belongs to the leguminous lectin family.</text>
</comment>
<keyword evidence="6" id="KW-1185">Reference proteome</keyword>
<dbReference type="EMBL" id="AWUE01014734">
    <property type="protein sequence ID" value="OMP01657.1"/>
    <property type="molecule type" value="Genomic_DNA"/>
</dbReference>
<organism evidence="5 6">
    <name type="scientific">Corchorus olitorius</name>
    <dbReference type="NCBI Taxonomy" id="93759"/>
    <lineage>
        <taxon>Eukaryota</taxon>
        <taxon>Viridiplantae</taxon>
        <taxon>Streptophyta</taxon>
        <taxon>Embryophyta</taxon>
        <taxon>Tracheophyta</taxon>
        <taxon>Spermatophyta</taxon>
        <taxon>Magnoliopsida</taxon>
        <taxon>eudicotyledons</taxon>
        <taxon>Gunneridae</taxon>
        <taxon>Pentapetalae</taxon>
        <taxon>rosids</taxon>
        <taxon>malvids</taxon>
        <taxon>Malvales</taxon>
        <taxon>Malvaceae</taxon>
        <taxon>Grewioideae</taxon>
        <taxon>Apeibeae</taxon>
        <taxon>Corchorus</taxon>
    </lineage>
</organism>
<feature type="signal peptide" evidence="3">
    <location>
        <begin position="1"/>
        <end position="27"/>
    </location>
</feature>
<protein>
    <recommendedName>
        <fullName evidence="4">Legume lectin domain-containing protein</fullName>
    </recommendedName>
</protein>
<evidence type="ECO:0000259" key="4">
    <source>
        <dbReference type="Pfam" id="PF00139"/>
    </source>
</evidence>
<evidence type="ECO:0000256" key="1">
    <source>
        <dbReference type="ARBA" id="ARBA00007606"/>
    </source>
</evidence>
<dbReference type="PROSITE" id="PS00307">
    <property type="entry name" value="LECTIN_LEGUME_BETA"/>
    <property type="match status" value="1"/>
</dbReference>
<dbReference type="InterPro" id="IPR013320">
    <property type="entry name" value="ConA-like_dom_sf"/>
</dbReference>
<accession>A0A1R3K3J8</accession>
<name>A0A1R3K3J8_9ROSI</name>
<keyword evidence="3" id="KW-0732">Signal</keyword>
<evidence type="ECO:0000313" key="5">
    <source>
        <dbReference type="EMBL" id="OMP01657.1"/>
    </source>
</evidence>
<keyword evidence="2" id="KW-0430">Lectin</keyword>
<proteinExistence type="inferred from homology"/>
<feature type="chain" id="PRO_5012481205" description="Legume lectin domain-containing protein" evidence="3">
    <location>
        <begin position="28"/>
        <end position="205"/>
    </location>
</feature>
<evidence type="ECO:0000313" key="6">
    <source>
        <dbReference type="Proteomes" id="UP000187203"/>
    </source>
</evidence>
<dbReference type="Gene3D" id="2.60.120.200">
    <property type="match status" value="1"/>
</dbReference>
<dbReference type="PANTHER" id="PTHR32401:SF47">
    <property type="entry name" value="LEGUME LECTIN DOMAIN-CONTAINING PROTEIN"/>
    <property type="match status" value="1"/>
</dbReference>
<comment type="caution">
    <text evidence="5">The sequence shown here is derived from an EMBL/GenBank/DDBJ whole genome shotgun (WGS) entry which is preliminary data.</text>
</comment>
<reference evidence="6" key="1">
    <citation type="submission" date="2013-09" db="EMBL/GenBank/DDBJ databases">
        <title>Corchorus olitorius genome sequencing.</title>
        <authorList>
            <person name="Alam M."/>
            <person name="Haque M.S."/>
            <person name="Islam M.S."/>
            <person name="Emdad E.M."/>
            <person name="Islam M.M."/>
            <person name="Ahmed B."/>
            <person name="Halim A."/>
            <person name="Hossen Q.M.M."/>
            <person name="Hossain M.Z."/>
            <person name="Ahmed R."/>
            <person name="Khan M.M."/>
            <person name="Islam R."/>
            <person name="Rashid M.M."/>
            <person name="Khan S.A."/>
            <person name="Rahman M.S."/>
            <person name="Alam M."/>
            <person name="Yahiya A.S."/>
            <person name="Khan M.S."/>
            <person name="Azam M.S."/>
            <person name="Haque T."/>
            <person name="Lashkar M.Z.H."/>
            <person name="Akhand A.I."/>
            <person name="Morshed G."/>
            <person name="Roy S."/>
            <person name="Uddin K.S."/>
            <person name="Rabeya T."/>
            <person name="Hossain A.S."/>
            <person name="Chowdhury A."/>
            <person name="Snigdha A.R."/>
            <person name="Mortoza M.S."/>
            <person name="Matin S.A."/>
            <person name="Hoque S.M.E."/>
            <person name="Islam M.K."/>
            <person name="Roy D.K."/>
            <person name="Haider R."/>
            <person name="Moosa M.M."/>
            <person name="Elias S.M."/>
            <person name="Hasan A.M."/>
            <person name="Jahan S."/>
            <person name="Shafiuddin M."/>
            <person name="Mahmood N."/>
            <person name="Shommy N.S."/>
        </authorList>
    </citation>
    <scope>NUCLEOTIDE SEQUENCE [LARGE SCALE GENOMIC DNA]</scope>
    <source>
        <strain evidence="6">cv. O-4</strain>
    </source>
</reference>
<dbReference type="OrthoDB" id="2014828at2759"/>
<dbReference type="AlphaFoldDB" id="A0A1R3K3J8"/>
<dbReference type="Pfam" id="PF00139">
    <property type="entry name" value="Lectin_legB"/>
    <property type="match status" value="1"/>
</dbReference>
<feature type="domain" description="Legume lectin" evidence="4">
    <location>
        <begin position="28"/>
        <end position="197"/>
    </location>
</feature>
<dbReference type="STRING" id="93759.A0A1R3K3J8"/>